<accession>A0A5S3PYE8</accession>
<sequence>MDVQASPTPSPETTPEPPAIEQAWSLSEDAPEQGVAAAEGLRDAVAKQSDTLGSLVDSLNSLAISFGDVRISLWDVLIVVGVIVGVLALAWFLAKLGRRMVRRVTKLDPSQQLLAEKLVSILVWAAALFIGIDLLGIDLTALAVFSGAFGLAIGFGLQKTFGNLIAGIILLMDKSIKPGDVIAVTDTAGQQSFGQIRKIGIRAVSITTRDQREYLIPNENLMINQVENWSYSSRNVRIQVPVGVSYNCDLDLAERLMLQAAKSSSRVLKAPPPTIWLDGYGDSSVDFIIQCWIKDPEEGVGNVRSAVLKKLWTLFAEEGVEIPFPQRDIHLRNSDQLDKLIELMARREETRGPDGNA</sequence>
<keyword evidence="5 7" id="KW-1133">Transmembrane helix</keyword>
<dbReference type="GO" id="GO:0005886">
    <property type="term" value="C:plasma membrane"/>
    <property type="evidence" value="ECO:0007669"/>
    <property type="project" value="UniProtKB-SubCell"/>
</dbReference>
<gene>
    <name evidence="10" type="ORF">FEV51_05375</name>
</gene>
<dbReference type="Gene3D" id="3.30.70.100">
    <property type="match status" value="1"/>
</dbReference>
<dbReference type="SUPFAM" id="SSF82861">
    <property type="entry name" value="Mechanosensitive channel protein MscS (YggB), transmembrane region"/>
    <property type="match status" value="1"/>
</dbReference>
<comment type="similarity">
    <text evidence="2">Belongs to the MscS (TC 1.A.23) family.</text>
</comment>
<dbReference type="EMBL" id="VCAO01000002">
    <property type="protein sequence ID" value="TMM48826.1"/>
    <property type="molecule type" value="Genomic_DNA"/>
</dbReference>
<keyword evidence="3" id="KW-1003">Cell membrane</keyword>
<proteinExistence type="inferred from homology"/>
<evidence type="ECO:0000256" key="7">
    <source>
        <dbReference type="SAM" id="Phobius"/>
    </source>
</evidence>
<feature type="transmembrane region" description="Helical" evidence="7">
    <location>
        <begin position="71"/>
        <end position="93"/>
    </location>
</feature>
<dbReference type="SUPFAM" id="SSF82689">
    <property type="entry name" value="Mechanosensitive channel protein MscS (YggB), C-terminal domain"/>
    <property type="match status" value="1"/>
</dbReference>
<keyword evidence="6 7" id="KW-0472">Membrane</keyword>
<reference evidence="10 11" key="1">
    <citation type="submission" date="2019-05" db="EMBL/GenBank/DDBJ databases">
        <title>Erythrobacter marisflavi sp. nov., isolated from isolated from water of an estuary environment.</title>
        <authorList>
            <person name="Yoon J.-H."/>
        </authorList>
    </citation>
    <scope>NUCLEOTIDE SEQUENCE [LARGE SCALE GENOMIC DNA]</scope>
    <source>
        <strain evidence="10 11">KEM-5</strain>
    </source>
</reference>
<dbReference type="InterPro" id="IPR011066">
    <property type="entry name" value="MscS_channel_C_sf"/>
</dbReference>
<evidence type="ECO:0000256" key="5">
    <source>
        <dbReference type="ARBA" id="ARBA00022989"/>
    </source>
</evidence>
<comment type="subcellular location">
    <subcellularLocation>
        <location evidence="1">Cell membrane</location>
        <topology evidence="1">Multi-pass membrane protein</topology>
    </subcellularLocation>
</comment>
<dbReference type="OrthoDB" id="9799209at2"/>
<evidence type="ECO:0000256" key="6">
    <source>
        <dbReference type="ARBA" id="ARBA00023136"/>
    </source>
</evidence>
<evidence type="ECO:0000313" key="11">
    <source>
        <dbReference type="Proteomes" id="UP000309668"/>
    </source>
</evidence>
<feature type="transmembrane region" description="Helical" evidence="7">
    <location>
        <begin position="114"/>
        <end position="137"/>
    </location>
</feature>
<dbReference type="InterPro" id="IPR023408">
    <property type="entry name" value="MscS_beta-dom_sf"/>
</dbReference>
<dbReference type="PANTHER" id="PTHR30347:SF1">
    <property type="entry name" value="MECHANOSENSITIVE CHANNEL MSCK"/>
    <property type="match status" value="1"/>
</dbReference>
<dbReference type="Pfam" id="PF21082">
    <property type="entry name" value="MS_channel_3rd"/>
    <property type="match status" value="1"/>
</dbReference>
<evidence type="ECO:0000313" key="10">
    <source>
        <dbReference type="EMBL" id="TMM48826.1"/>
    </source>
</evidence>
<evidence type="ECO:0000256" key="3">
    <source>
        <dbReference type="ARBA" id="ARBA00022475"/>
    </source>
</evidence>
<dbReference type="Gene3D" id="2.30.30.60">
    <property type="match status" value="1"/>
</dbReference>
<evidence type="ECO:0000256" key="4">
    <source>
        <dbReference type="ARBA" id="ARBA00022692"/>
    </source>
</evidence>
<feature type="domain" description="Mechanosensitive ion channel MscS C-terminal" evidence="9">
    <location>
        <begin position="239"/>
        <end position="322"/>
    </location>
</feature>
<dbReference type="InterPro" id="IPR006685">
    <property type="entry name" value="MscS_channel_2nd"/>
</dbReference>
<dbReference type="InterPro" id="IPR052702">
    <property type="entry name" value="MscS-like_channel"/>
</dbReference>
<dbReference type="Pfam" id="PF00924">
    <property type="entry name" value="MS_channel_2nd"/>
    <property type="match status" value="1"/>
</dbReference>
<protein>
    <submittedName>
        <fullName evidence="10">Mechanosensitive ion channel</fullName>
    </submittedName>
</protein>
<feature type="transmembrane region" description="Helical" evidence="7">
    <location>
        <begin position="143"/>
        <end position="171"/>
    </location>
</feature>
<dbReference type="InterPro" id="IPR011014">
    <property type="entry name" value="MscS_channel_TM-2"/>
</dbReference>
<evidence type="ECO:0000259" key="9">
    <source>
        <dbReference type="Pfam" id="PF21082"/>
    </source>
</evidence>
<dbReference type="SUPFAM" id="SSF50182">
    <property type="entry name" value="Sm-like ribonucleoproteins"/>
    <property type="match status" value="1"/>
</dbReference>
<dbReference type="InterPro" id="IPR049278">
    <property type="entry name" value="MS_channel_C"/>
</dbReference>
<dbReference type="Gene3D" id="1.10.287.1260">
    <property type="match status" value="1"/>
</dbReference>
<evidence type="ECO:0000256" key="2">
    <source>
        <dbReference type="ARBA" id="ARBA00008017"/>
    </source>
</evidence>
<dbReference type="Proteomes" id="UP000309668">
    <property type="component" value="Unassembled WGS sequence"/>
</dbReference>
<feature type="domain" description="Mechanosensitive ion channel MscS" evidence="8">
    <location>
        <begin position="160"/>
        <end position="230"/>
    </location>
</feature>
<evidence type="ECO:0000256" key="1">
    <source>
        <dbReference type="ARBA" id="ARBA00004651"/>
    </source>
</evidence>
<dbReference type="PANTHER" id="PTHR30347">
    <property type="entry name" value="POTASSIUM CHANNEL RELATED"/>
    <property type="match status" value="1"/>
</dbReference>
<dbReference type="GO" id="GO:0008381">
    <property type="term" value="F:mechanosensitive monoatomic ion channel activity"/>
    <property type="evidence" value="ECO:0007669"/>
    <property type="project" value="UniProtKB-ARBA"/>
</dbReference>
<dbReference type="InterPro" id="IPR010920">
    <property type="entry name" value="LSM_dom_sf"/>
</dbReference>
<keyword evidence="4 7" id="KW-0812">Transmembrane</keyword>
<evidence type="ECO:0000259" key="8">
    <source>
        <dbReference type="Pfam" id="PF00924"/>
    </source>
</evidence>
<organism evidence="10 11">
    <name type="scientific">Qipengyuania marisflavi</name>
    <dbReference type="NCBI Taxonomy" id="2486356"/>
    <lineage>
        <taxon>Bacteria</taxon>
        <taxon>Pseudomonadati</taxon>
        <taxon>Pseudomonadota</taxon>
        <taxon>Alphaproteobacteria</taxon>
        <taxon>Sphingomonadales</taxon>
        <taxon>Erythrobacteraceae</taxon>
        <taxon>Qipengyuania</taxon>
    </lineage>
</organism>
<name>A0A5S3PYE8_9SPHN</name>
<comment type="caution">
    <text evidence="10">The sequence shown here is derived from an EMBL/GenBank/DDBJ whole genome shotgun (WGS) entry which is preliminary data.</text>
</comment>
<dbReference type="AlphaFoldDB" id="A0A5S3PYE8"/>
<keyword evidence="11" id="KW-1185">Reference proteome</keyword>